<evidence type="ECO:0000313" key="2">
    <source>
        <dbReference type="Proteomes" id="UP000663836"/>
    </source>
</evidence>
<name>A0A819UYI5_9BILA</name>
<evidence type="ECO:0008006" key="3">
    <source>
        <dbReference type="Google" id="ProtNLM"/>
    </source>
</evidence>
<dbReference type="EMBL" id="CAJOBD010008081">
    <property type="protein sequence ID" value="CAF4103333.1"/>
    <property type="molecule type" value="Genomic_DNA"/>
</dbReference>
<proteinExistence type="predicted"/>
<protein>
    <recommendedName>
        <fullName evidence="3">F-box domain-containing protein</fullName>
    </recommendedName>
</protein>
<gene>
    <name evidence="1" type="ORF">JBS370_LOCUS31834</name>
</gene>
<organism evidence="1 2">
    <name type="scientific">Rotaria sordida</name>
    <dbReference type="NCBI Taxonomy" id="392033"/>
    <lineage>
        <taxon>Eukaryota</taxon>
        <taxon>Metazoa</taxon>
        <taxon>Spiralia</taxon>
        <taxon>Gnathifera</taxon>
        <taxon>Rotifera</taxon>
        <taxon>Eurotatoria</taxon>
        <taxon>Bdelloidea</taxon>
        <taxon>Philodinida</taxon>
        <taxon>Philodinidae</taxon>
        <taxon>Rotaria</taxon>
    </lineage>
</organism>
<sequence length="375" mass="43613">MEQISTFEMLPDEMILLICQYFRDAEILYSFFNLNSRLNATITDYCHYVNLTNVTHKQFDFVVTQIIPQISLSIRSFVFNGLWENIMYNELNSIFFNLKLSLIFPQLHKLSLVNFIDRQLDLFLDKITDLMQLVKLDIRNFRGERTEELLKKVLSANNNRLKSVLFDYDSIGLILNGIKHDEAVSYPNIEELIVNLKTDKMLEYLFILVPHINRLHIDFNQLSSTSKSTLANISSLVHLKDFQLRSISIDWSLDEITYILNKMPSLQRLALDLCTEDEDLVNGQNFSSILPSSLVEIHFFIIYYFFRLHSEVVTLMSTWPTHIRITCLLNESNEYAIIHTIPCDLPSIIIPSKISKCMLAGSEYTRKKGQTLANT</sequence>
<reference evidence="1" key="1">
    <citation type="submission" date="2021-02" db="EMBL/GenBank/DDBJ databases">
        <authorList>
            <person name="Nowell W R."/>
        </authorList>
    </citation>
    <scope>NUCLEOTIDE SEQUENCE</scope>
</reference>
<dbReference type="SUPFAM" id="SSF52047">
    <property type="entry name" value="RNI-like"/>
    <property type="match status" value="1"/>
</dbReference>
<comment type="caution">
    <text evidence="1">The sequence shown here is derived from an EMBL/GenBank/DDBJ whole genome shotgun (WGS) entry which is preliminary data.</text>
</comment>
<dbReference type="AlphaFoldDB" id="A0A819UYI5"/>
<dbReference type="Proteomes" id="UP000663836">
    <property type="component" value="Unassembled WGS sequence"/>
</dbReference>
<evidence type="ECO:0000313" key="1">
    <source>
        <dbReference type="EMBL" id="CAF4103333.1"/>
    </source>
</evidence>
<accession>A0A819UYI5</accession>